<proteinExistence type="predicted"/>
<accession>A0AAW0NZ75</accession>
<feature type="chain" id="PRO_5043654058" description="UPAR/Ly6 domain-containing protein" evidence="1">
    <location>
        <begin position="18"/>
        <end position="103"/>
    </location>
</feature>
<organism evidence="2 3">
    <name type="scientific">Mugilogobius chulae</name>
    <name type="common">yellowstripe goby</name>
    <dbReference type="NCBI Taxonomy" id="88201"/>
    <lineage>
        <taxon>Eukaryota</taxon>
        <taxon>Metazoa</taxon>
        <taxon>Chordata</taxon>
        <taxon>Craniata</taxon>
        <taxon>Vertebrata</taxon>
        <taxon>Euteleostomi</taxon>
        <taxon>Actinopterygii</taxon>
        <taxon>Neopterygii</taxon>
        <taxon>Teleostei</taxon>
        <taxon>Neoteleostei</taxon>
        <taxon>Acanthomorphata</taxon>
        <taxon>Gobiaria</taxon>
        <taxon>Gobiiformes</taxon>
        <taxon>Gobioidei</taxon>
        <taxon>Gobiidae</taxon>
        <taxon>Gobionellinae</taxon>
        <taxon>Mugilogobius</taxon>
    </lineage>
</organism>
<keyword evidence="3" id="KW-1185">Reference proteome</keyword>
<gene>
    <name evidence="2" type="ORF">WMY93_013154</name>
</gene>
<sequence length="103" mass="10867">MLVKVFLLLVSLSTAYAITCYYCIGTDCSQSLNCGGDPTLDRCMSEKTAGQTSKSCASKVQCGRLVNKDSYCCTTDLCNGSAPTGPTVLLLLAASSVIFTLFL</sequence>
<comment type="caution">
    <text evidence="2">The sequence shown here is derived from an EMBL/GenBank/DDBJ whole genome shotgun (WGS) entry which is preliminary data.</text>
</comment>
<dbReference type="InterPro" id="IPR045860">
    <property type="entry name" value="Snake_toxin-like_sf"/>
</dbReference>
<dbReference type="Gene3D" id="2.10.60.10">
    <property type="entry name" value="CD59"/>
    <property type="match status" value="1"/>
</dbReference>
<dbReference type="SUPFAM" id="SSF57302">
    <property type="entry name" value="Snake toxin-like"/>
    <property type="match status" value="1"/>
</dbReference>
<dbReference type="EMBL" id="JBBPFD010000009">
    <property type="protein sequence ID" value="KAK7912943.1"/>
    <property type="molecule type" value="Genomic_DNA"/>
</dbReference>
<feature type="signal peptide" evidence="1">
    <location>
        <begin position="1"/>
        <end position="17"/>
    </location>
</feature>
<protein>
    <recommendedName>
        <fullName evidence="4">UPAR/Ly6 domain-containing protein</fullName>
    </recommendedName>
</protein>
<keyword evidence="1" id="KW-0732">Signal</keyword>
<dbReference type="AlphaFoldDB" id="A0AAW0NZ75"/>
<evidence type="ECO:0000313" key="2">
    <source>
        <dbReference type="EMBL" id="KAK7912943.1"/>
    </source>
</evidence>
<reference evidence="3" key="1">
    <citation type="submission" date="2024-04" db="EMBL/GenBank/DDBJ databases">
        <title>Salinicola lusitanus LLJ914,a marine bacterium isolated from the Okinawa Trough.</title>
        <authorList>
            <person name="Li J."/>
        </authorList>
    </citation>
    <scope>NUCLEOTIDE SEQUENCE [LARGE SCALE GENOMIC DNA]</scope>
</reference>
<evidence type="ECO:0008006" key="4">
    <source>
        <dbReference type="Google" id="ProtNLM"/>
    </source>
</evidence>
<dbReference type="Proteomes" id="UP001460270">
    <property type="component" value="Unassembled WGS sequence"/>
</dbReference>
<evidence type="ECO:0000256" key="1">
    <source>
        <dbReference type="SAM" id="SignalP"/>
    </source>
</evidence>
<name>A0AAW0NZ75_9GOBI</name>
<evidence type="ECO:0000313" key="3">
    <source>
        <dbReference type="Proteomes" id="UP001460270"/>
    </source>
</evidence>